<feature type="domain" description="NodB homology" evidence="3">
    <location>
        <begin position="99"/>
        <end position="290"/>
    </location>
</feature>
<evidence type="ECO:0000313" key="4">
    <source>
        <dbReference type="EMBL" id="MBS3680187.1"/>
    </source>
</evidence>
<evidence type="ECO:0000256" key="2">
    <source>
        <dbReference type="SAM" id="SignalP"/>
    </source>
</evidence>
<sequence>MRLAVFVFSTLVILFLSACSPGLEQIEGSKSDDLVGQTNQKSENQVSGMEEEEASNGITKVKEEESNQKYEENTEEIKPQYRVSEDWSVVPIEDGTNEKVVLLTIDDAPEKYALQMAKTLQELDAGAIFFVNGHFIDTPQEAEVLKEIHNMGFTIGNHTYSHVNLESIVHDPEKQREEIVLLNDKIEEIIGERPKFFRAPHGINTEDSKKIAKEEKMILMNWSYGYDYFTPYMNKDKLVEAMVTGEGPEVDVPYSLLKPGANLLMHDREWTNEALRDIVEGLREQGYEIVDPDLIETIE</sequence>
<dbReference type="Proteomes" id="UP000681870">
    <property type="component" value="Unassembled WGS sequence"/>
</dbReference>
<dbReference type="PROSITE" id="PS51677">
    <property type="entry name" value="NODB"/>
    <property type="match status" value="1"/>
</dbReference>
<protein>
    <submittedName>
        <fullName evidence="4">Polysaccharide deacetylase family protein</fullName>
    </submittedName>
</protein>
<keyword evidence="2" id="KW-0732">Signal</keyword>
<dbReference type="SUPFAM" id="SSF88713">
    <property type="entry name" value="Glycoside hydrolase/deacetylase"/>
    <property type="match status" value="1"/>
</dbReference>
<dbReference type="InterPro" id="IPR011330">
    <property type="entry name" value="Glyco_hydro/deAcase_b/a-brl"/>
</dbReference>
<dbReference type="Gene3D" id="3.20.20.370">
    <property type="entry name" value="Glycoside hydrolase/deacetylase"/>
    <property type="match status" value="1"/>
</dbReference>
<keyword evidence="5" id="KW-1185">Reference proteome</keyword>
<dbReference type="PANTHER" id="PTHR10587">
    <property type="entry name" value="GLYCOSYL TRANSFERASE-RELATED"/>
    <property type="match status" value="1"/>
</dbReference>
<feature type="compositionally biased region" description="Polar residues" evidence="1">
    <location>
        <begin position="36"/>
        <end position="47"/>
    </location>
</feature>
<feature type="region of interest" description="Disordered" evidence="1">
    <location>
        <begin position="28"/>
        <end position="76"/>
    </location>
</feature>
<dbReference type="Pfam" id="PF01522">
    <property type="entry name" value="Polysacc_deac_1"/>
    <property type="match status" value="1"/>
</dbReference>
<dbReference type="PROSITE" id="PS51257">
    <property type="entry name" value="PROKAR_LIPOPROTEIN"/>
    <property type="match status" value="1"/>
</dbReference>
<feature type="chain" id="PRO_5045757286" evidence="2">
    <location>
        <begin position="19"/>
        <end position="299"/>
    </location>
</feature>
<reference evidence="4 5" key="1">
    <citation type="submission" date="2021-05" db="EMBL/GenBank/DDBJ databases">
        <title>Ornithinibacillus massiliensis sp. nov.</title>
        <authorList>
            <person name="Iwaza R."/>
            <person name="Lagier J.-C."/>
            <person name="Raoult D."/>
        </authorList>
    </citation>
    <scope>NUCLEOTIDE SEQUENCE [LARGE SCALE GENOMIC DNA]</scope>
    <source>
        <strain evidence="4 5">Marseille-P3601</strain>
    </source>
</reference>
<dbReference type="RefSeq" id="WP_211741547.1">
    <property type="nucleotide sequence ID" value="NZ_JAGXBY010000002.1"/>
</dbReference>
<dbReference type="EMBL" id="JAGXBY010000002">
    <property type="protein sequence ID" value="MBS3680187.1"/>
    <property type="molecule type" value="Genomic_DNA"/>
</dbReference>
<dbReference type="PANTHER" id="PTHR10587:SF125">
    <property type="entry name" value="POLYSACCHARIDE DEACETYLASE YHEN-RELATED"/>
    <property type="match status" value="1"/>
</dbReference>
<dbReference type="CDD" id="cd10917">
    <property type="entry name" value="CE4_NodB_like_6s_7s"/>
    <property type="match status" value="1"/>
</dbReference>
<evidence type="ECO:0000313" key="5">
    <source>
        <dbReference type="Proteomes" id="UP000681870"/>
    </source>
</evidence>
<proteinExistence type="predicted"/>
<evidence type="ECO:0000256" key="1">
    <source>
        <dbReference type="SAM" id="MobiDB-lite"/>
    </source>
</evidence>
<accession>A0ABS5MCX9</accession>
<comment type="caution">
    <text evidence="4">The sequence shown here is derived from an EMBL/GenBank/DDBJ whole genome shotgun (WGS) entry which is preliminary data.</text>
</comment>
<feature type="signal peptide" evidence="2">
    <location>
        <begin position="1"/>
        <end position="18"/>
    </location>
</feature>
<dbReference type="InterPro" id="IPR002509">
    <property type="entry name" value="NODB_dom"/>
</dbReference>
<feature type="compositionally biased region" description="Basic and acidic residues" evidence="1">
    <location>
        <begin position="60"/>
        <end position="76"/>
    </location>
</feature>
<dbReference type="InterPro" id="IPR050248">
    <property type="entry name" value="Polysacc_deacetylase_ArnD"/>
</dbReference>
<name>A0ABS5MCX9_9BACI</name>
<organism evidence="4 5">
    <name type="scientific">Ornithinibacillus massiliensis</name>
    <dbReference type="NCBI Taxonomy" id="1944633"/>
    <lineage>
        <taxon>Bacteria</taxon>
        <taxon>Bacillati</taxon>
        <taxon>Bacillota</taxon>
        <taxon>Bacilli</taxon>
        <taxon>Bacillales</taxon>
        <taxon>Bacillaceae</taxon>
        <taxon>Ornithinibacillus</taxon>
    </lineage>
</organism>
<evidence type="ECO:0000259" key="3">
    <source>
        <dbReference type="PROSITE" id="PS51677"/>
    </source>
</evidence>
<gene>
    <name evidence="4" type="ORF">KGF86_08160</name>
</gene>